<keyword evidence="4" id="KW-1185">Reference proteome</keyword>
<proteinExistence type="predicted"/>
<organism evidence="3 4">
    <name type="scientific">Sphingobacterium haloxyli</name>
    <dbReference type="NCBI Taxonomy" id="2100533"/>
    <lineage>
        <taxon>Bacteria</taxon>
        <taxon>Pseudomonadati</taxon>
        <taxon>Bacteroidota</taxon>
        <taxon>Sphingobacteriia</taxon>
        <taxon>Sphingobacteriales</taxon>
        <taxon>Sphingobacteriaceae</taxon>
        <taxon>Sphingobacterium</taxon>
    </lineage>
</organism>
<evidence type="ECO:0000256" key="2">
    <source>
        <dbReference type="SAM" id="Phobius"/>
    </source>
</evidence>
<evidence type="ECO:0000256" key="1">
    <source>
        <dbReference type="SAM" id="MobiDB-lite"/>
    </source>
</evidence>
<evidence type="ECO:0000313" key="4">
    <source>
        <dbReference type="Proteomes" id="UP000239711"/>
    </source>
</evidence>
<name>A0A2S9J7B8_9SPHI</name>
<keyword evidence="2" id="KW-1133">Transmembrane helix</keyword>
<keyword evidence="2" id="KW-0472">Membrane</keyword>
<sequence>MERIKQKNKVMEDNREQNEMEMDESMHGVPRKEVPEVAKDEPDDKPAARTIQWTIVIAVIILAIVYFVFFY</sequence>
<evidence type="ECO:0000313" key="3">
    <source>
        <dbReference type="EMBL" id="PRD48661.1"/>
    </source>
</evidence>
<reference evidence="3 4" key="1">
    <citation type="submission" date="2018-02" db="EMBL/GenBank/DDBJ databases">
        <title>The draft genome of Sphingobacterium sp. 5JN-11.</title>
        <authorList>
            <person name="Liu L."/>
            <person name="Li L."/>
            <person name="Liang L."/>
            <person name="Zhang X."/>
            <person name="Wang T."/>
        </authorList>
    </citation>
    <scope>NUCLEOTIDE SEQUENCE [LARGE SCALE GENOMIC DNA]</scope>
    <source>
        <strain evidence="3 4">5JN-11</strain>
    </source>
</reference>
<dbReference type="AlphaFoldDB" id="A0A2S9J7B8"/>
<accession>A0A2S9J7B8</accession>
<dbReference type="EMBL" id="PVBQ01000003">
    <property type="protein sequence ID" value="PRD48661.1"/>
    <property type="molecule type" value="Genomic_DNA"/>
</dbReference>
<dbReference type="Proteomes" id="UP000239711">
    <property type="component" value="Unassembled WGS sequence"/>
</dbReference>
<protein>
    <submittedName>
        <fullName evidence="3">Uncharacterized protein</fullName>
    </submittedName>
</protein>
<feature type="region of interest" description="Disordered" evidence="1">
    <location>
        <begin position="1"/>
        <end position="43"/>
    </location>
</feature>
<keyword evidence="2" id="KW-0812">Transmembrane</keyword>
<feature type="transmembrane region" description="Helical" evidence="2">
    <location>
        <begin position="51"/>
        <end position="69"/>
    </location>
</feature>
<gene>
    <name evidence="3" type="ORF">C5745_05540</name>
</gene>
<comment type="caution">
    <text evidence="3">The sequence shown here is derived from an EMBL/GenBank/DDBJ whole genome shotgun (WGS) entry which is preliminary data.</text>
</comment>